<dbReference type="Proteomes" id="UP001153365">
    <property type="component" value="Unassembled WGS sequence"/>
</dbReference>
<accession>A0AAV0BV37</accession>
<keyword evidence="3" id="KW-1185">Reference proteome</keyword>
<dbReference type="AlphaFoldDB" id="A0AAV0BV37"/>
<dbReference type="EMBL" id="CALTRL010006364">
    <property type="protein sequence ID" value="CAH7690662.1"/>
    <property type="molecule type" value="Genomic_DNA"/>
</dbReference>
<feature type="compositionally biased region" description="Low complexity" evidence="1">
    <location>
        <begin position="100"/>
        <end position="109"/>
    </location>
</feature>
<protein>
    <submittedName>
        <fullName evidence="2">Expressed protein</fullName>
    </submittedName>
</protein>
<reference evidence="2" key="1">
    <citation type="submission" date="2022-06" db="EMBL/GenBank/DDBJ databases">
        <authorList>
            <consortium name="SYNGENTA / RWTH Aachen University"/>
        </authorList>
    </citation>
    <scope>NUCLEOTIDE SEQUENCE</scope>
</reference>
<name>A0AAV0BV37_PHAPC</name>
<gene>
    <name evidence="2" type="ORF">PPACK8108_LOCUS26083</name>
</gene>
<evidence type="ECO:0000256" key="1">
    <source>
        <dbReference type="SAM" id="MobiDB-lite"/>
    </source>
</evidence>
<feature type="region of interest" description="Disordered" evidence="1">
    <location>
        <begin position="476"/>
        <end position="497"/>
    </location>
</feature>
<proteinExistence type="predicted"/>
<evidence type="ECO:0000313" key="2">
    <source>
        <dbReference type="EMBL" id="CAH7690662.1"/>
    </source>
</evidence>
<feature type="region of interest" description="Disordered" evidence="1">
    <location>
        <begin position="93"/>
        <end position="113"/>
    </location>
</feature>
<organism evidence="2 3">
    <name type="scientific">Phakopsora pachyrhizi</name>
    <name type="common">Asian soybean rust disease fungus</name>
    <dbReference type="NCBI Taxonomy" id="170000"/>
    <lineage>
        <taxon>Eukaryota</taxon>
        <taxon>Fungi</taxon>
        <taxon>Dikarya</taxon>
        <taxon>Basidiomycota</taxon>
        <taxon>Pucciniomycotina</taxon>
        <taxon>Pucciniomycetes</taxon>
        <taxon>Pucciniales</taxon>
        <taxon>Phakopsoraceae</taxon>
        <taxon>Phakopsora</taxon>
    </lineage>
</organism>
<sequence>MEMIAGTRLNHSTPSSSSETIAQRLQRFRAEDIRHQANLSRAIRGLSTSLRITESDQTISLSSSNDSGKIPIGYLSHQHSLFKAFDDHRQGISPRKRTTAAPGPASPASWHSDSKEVAETFGDDLFLSLSPGSLNKSSSQILRLRRLILSSSQAVCRGLGSLEIRSLQDACLRVLTLDISNIGEGASLSLLQDLNDNQKTRLLEIASEWCPLSDASFEAIFNSNDKNVTIEDQLEARGDYVGDTEIEEVEDWEDHLDNLESVRSNMTDLELSFSSVTFQTLCNWLFDLDLYKRGGGGAKDHRARESREEEERIFKSSLRIEDFGLLQVPHLTTLRLDNSRSLTISDQLLQLLSRLPLTDLSLASQSIHPQLSKHSILSKLSSVTTGLETLNLSYNPSWVALGSLVDSSKTFSASMGLVSNQSGRGDSKRFGLQGIDWTRSWPKLRVLGLIGCFDFDSLSLQQQVQHLIELRASKSSQSGGCHCDQSRPKTKPSYRSSKATLGSYSSYLVCEGCGDDYIEEERRVLKSRMERLVEKRYSGGCGGKFITFIV</sequence>
<evidence type="ECO:0000313" key="3">
    <source>
        <dbReference type="Proteomes" id="UP001153365"/>
    </source>
</evidence>
<comment type="caution">
    <text evidence="2">The sequence shown here is derived from an EMBL/GenBank/DDBJ whole genome shotgun (WGS) entry which is preliminary data.</text>
</comment>